<evidence type="ECO:0000256" key="2">
    <source>
        <dbReference type="SAM" id="MobiDB-lite"/>
    </source>
</evidence>
<dbReference type="InterPro" id="IPR011625">
    <property type="entry name" value="A2M_N_BRD"/>
</dbReference>
<dbReference type="Gene3D" id="2.60.40.1930">
    <property type="match status" value="1"/>
</dbReference>
<dbReference type="Pfam" id="PF07703">
    <property type="entry name" value="A2M_BRD"/>
    <property type="match status" value="1"/>
</dbReference>
<organism evidence="4 5">
    <name type="scientific">Capsulimonas corticalis</name>
    <dbReference type="NCBI Taxonomy" id="2219043"/>
    <lineage>
        <taxon>Bacteria</taxon>
        <taxon>Bacillati</taxon>
        <taxon>Armatimonadota</taxon>
        <taxon>Armatimonadia</taxon>
        <taxon>Capsulimonadales</taxon>
        <taxon>Capsulimonadaceae</taxon>
        <taxon>Capsulimonas</taxon>
    </lineage>
</organism>
<reference evidence="4 5" key="1">
    <citation type="journal article" date="2019" name="Int. J. Syst. Evol. Microbiol.">
        <title>Capsulimonas corticalis gen. nov., sp. nov., an aerobic capsulated bacterium, of a novel bacterial order, Capsulimonadales ord. nov., of the class Armatimonadia of the phylum Armatimonadetes.</title>
        <authorList>
            <person name="Li J."/>
            <person name="Kudo C."/>
            <person name="Tonouchi A."/>
        </authorList>
    </citation>
    <scope>NUCLEOTIDE SEQUENCE [LARGE SCALE GENOMIC DNA]</scope>
    <source>
        <strain evidence="4 5">AX-7</strain>
    </source>
</reference>
<feature type="chain" id="PRO_5043321682" evidence="3">
    <location>
        <begin position="28"/>
        <end position="1486"/>
    </location>
</feature>
<feature type="compositionally biased region" description="Polar residues" evidence="2">
    <location>
        <begin position="715"/>
        <end position="730"/>
    </location>
</feature>
<accession>A0A402CYZ8</accession>
<dbReference type="PANTHER" id="PTHR40094:SF1">
    <property type="entry name" value="UBIQUITIN DOMAIN-CONTAINING PROTEIN"/>
    <property type="match status" value="1"/>
</dbReference>
<dbReference type="InterPro" id="IPR051802">
    <property type="entry name" value="YfhM-like"/>
</dbReference>
<dbReference type="GO" id="GO:0005615">
    <property type="term" value="C:extracellular space"/>
    <property type="evidence" value="ECO:0007669"/>
    <property type="project" value="InterPro"/>
</dbReference>
<dbReference type="Pfam" id="PF00207">
    <property type="entry name" value="A2M"/>
    <property type="match status" value="1"/>
</dbReference>
<feature type="signal peptide" evidence="3">
    <location>
        <begin position="1"/>
        <end position="27"/>
    </location>
</feature>
<dbReference type="Pfam" id="PF17973">
    <property type="entry name" value="bMG10"/>
    <property type="match status" value="1"/>
</dbReference>
<proteinExistence type="inferred from homology"/>
<dbReference type="Gene3D" id="1.50.10.20">
    <property type="match status" value="1"/>
</dbReference>
<dbReference type="InterPro" id="IPR011626">
    <property type="entry name" value="Alpha-macroglobulin_TED"/>
</dbReference>
<dbReference type="KEGG" id="ccot:CCAX7_16400"/>
<keyword evidence="3" id="KW-0732">Signal</keyword>
<sequence length="1486" mass="160274">MRYLPAPRPALLLTGLALLAGAFAATANTPSGEKPLPRPAAKASAAKANPLKAKAMKPNIDLYVYRRSYTPGEPAQMRLSGFNTPAVQFAAYRLDLESIVKSSKTLEDFGKTLKAVNLSGRTPAAAWRFPMGKTFPDQWAERAVNLPKLAPGAYLMQARAGGVEKRTWLVVTGAALLAKRARRELLVYATDAASGKPLANVALALTDENGARPGGVTNGDGVLRIPIADAKGNLWIHGTAPMGPVYAVTSEPAAPEPYAIYTVTDRPIYRPGHQIQYKATIRERLETPGADGLPYRVYAHRPAVVEIRDATDSLIERRDVTTDAHGALSGDFPLAAEPALGEWHLNVSIGDFHAYSQFTVEAYRKPEMTAAVKIDKTHYLGGATIPVTIDAQYFYGKPVTGATVKYSVTFGGGNAEPPYSAQGVTNSQGQLRLDIATKRLPTNRMLGVNATVTDLSRRSITAFAETQVTGGLFQITVEPERQTYKPGARIAAVVEATDYDDNPIKTHVKVRAIESKEDRQHRPYEEVTTREIDTDAKGHGVAYFSSPRPASLRLTAEAFDSEHDKITAESDVEVATPPKHIPIEEPTLEVNCDRDQYRPGDVALLTMSGSLSHRPYIAATKTAPARPAHREAWALVTVEGDRLGRAQVVHWTGASTVLRVPLTLADYPSVSVNVAVIQDHQLYEQQTRLPVRRDDRKLAVLVTSDKPQYRPGDTATYTVSTRDSKGRPTSANVSLGVVDASIYAIQADGAPEMESFFYGAQEVRIQTDFSFAAQYSGGGYQTVPAPMAGTPGTGNIRLRRQFADTAYWSPTVITGADGTAKVSFTVPDNLTTWRATARAISDQTAVGSTTEDATATQPFLARLALPRFYVEGDEAVVSAIVQNYTATERTVRAHIDAHGAVLTGDADQTVRIPPSSSRRLDWRARVTDRAAVRFTVAADGGADAQDAVENTVPAFPDGLKTVTASASALADDSAKETVDLAGLPKGATVTLTLSPSLASAALDALEYLKTYPYGDTEQTASALIPDIAITQALRSLPAGRAVPSSVMRDVSLGLQKVYRYQHPDGGWNWWEFDQTDGDMTAYVLSALVRAKTAGYTVDNQRILRGTDALIHLLGTQQDISTRADWLAALAEARPGDAAKPLAALFPLRDHLDTYGLASLCLALARIDDPSSRAMALAIAAELDEKATVRGRSAYWTAGEGGYSWRNDNVTVTAHVLRALLTARPHDERIPGAVRWLMASRNGAAWGSTRSSAEALLALAQFMGQTRELTPNYTAHVLLDGDLVQQLTATPASVFGAPLTVTLTPERLQNHTTLTVDKQGAGVLYLSRVVASLTPPDKAKAEAHGISVLRRFRFAMEDPSQAASIASGEVIDVEVEINADADYRYVVIEDPVPAGCQIESGGGDGRQSYPVDFCEGGNAGYVRQEIRDSKVVFFFDNLPKGRTRLTYRLDAETPGRYRILPDIASLTYFPEVRGNSGLATVQIGEAP</sequence>
<dbReference type="SUPFAM" id="SSF48239">
    <property type="entry name" value="Terpenoid cyclases/Protein prenyltransferases"/>
    <property type="match status" value="1"/>
</dbReference>
<gene>
    <name evidence="4" type="ORF">CCAX7_16400</name>
</gene>
<dbReference type="InterPro" id="IPR002890">
    <property type="entry name" value="MG2"/>
</dbReference>
<evidence type="ECO:0000313" key="5">
    <source>
        <dbReference type="Proteomes" id="UP000287394"/>
    </source>
</evidence>
<dbReference type="Pfam" id="PF01835">
    <property type="entry name" value="MG2"/>
    <property type="match status" value="1"/>
</dbReference>
<dbReference type="SMART" id="SM01419">
    <property type="entry name" value="Thiol-ester_cl"/>
    <property type="match status" value="1"/>
</dbReference>
<dbReference type="InterPro" id="IPR047565">
    <property type="entry name" value="Alpha-macroglob_thiol-ester_cl"/>
</dbReference>
<protein>
    <submittedName>
        <fullName evidence="4">Uncharacterized protein</fullName>
    </submittedName>
</protein>
<name>A0A402CYZ8_9BACT</name>
<dbReference type="Proteomes" id="UP000287394">
    <property type="component" value="Chromosome"/>
</dbReference>
<dbReference type="Pfam" id="PF07678">
    <property type="entry name" value="TED_complement"/>
    <property type="match status" value="1"/>
</dbReference>
<feature type="region of interest" description="Disordered" evidence="2">
    <location>
        <begin position="711"/>
        <end position="730"/>
    </location>
</feature>
<evidence type="ECO:0000256" key="1">
    <source>
        <dbReference type="ARBA" id="ARBA00010556"/>
    </source>
</evidence>
<dbReference type="RefSeq" id="WP_119322539.1">
    <property type="nucleotide sequence ID" value="NZ_AP025739.1"/>
</dbReference>
<dbReference type="EMBL" id="AP025739">
    <property type="protein sequence ID" value="BDI29589.1"/>
    <property type="molecule type" value="Genomic_DNA"/>
</dbReference>
<evidence type="ECO:0000256" key="3">
    <source>
        <dbReference type="SAM" id="SignalP"/>
    </source>
</evidence>
<dbReference type="CDD" id="cd02891">
    <property type="entry name" value="A2M_like"/>
    <property type="match status" value="1"/>
</dbReference>
<dbReference type="Gene3D" id="2.20.130.20">
    <property type="match status" value="1"/>
</dbReference>
<keyword evidence="5" id="KW-1185">Reference proteome</keyword>
<dbReference type="InterPro" id="IPR001599">
    <property type="entry name" value="Macroglobln_a2"/>
</dbReference>
<dbReference type="OrthoDB" id="9767116at2"/>
<dbReference type="GO" id="GO:0004866">
    <property type="term" value="F:endopeptidase inhibitor activity"/>
    <property type="evidence" value="ECO:0007669"/>
    <property type="project" value="InterPro"/>
</dbReference>
<dbReference type="SMART" id="SM01360">
    <property type="entry name" value="A2M"/>
    <property type="match status" value="1"/>
</dbReference>
<evidence type="ECO:0000313" key="4">
    <source>
        <dbReference type="EMBL" id="BDI29589.1"/>
    </source>
</evidence>
<dbReference type="InterPro" id="IPR008930">
    <property type="entry name" value="Terpenoid_cyclase/PrenylTrfase"/>
</dbReference>
<dbReference type="InterPro" id="IPR041246">
    <property type="entry name" value="Bact_MG10"/>
</dbReference>
<dbReference type="PANTHER" id="PTHR40094">
    <property type="entry name" value="ALPHA-2-MACROGLOBULIN HOMOLOG"/>
    <property type="match status" value="1"/>
</dbReference>
<comment type="similarity">
    <text evidence="1">Belongs to the protease inhibitor I39 (alpha-2-macroglobulin) family. Bacterial alpha-2-macroglobulin subfamily.</text>
</comment>
<dbReference type="SMART" id="SM01359">
    <property type="entry name" value="A2M_N_2"/>
    <property type="match status" value="1"/>
</dbReference>